<evidence type="ECO:0000256" key="4">
    <source>
        <dbReference type="ARBA" id="ARBA00022692"/>
    </source>
</evidence>
<dbReference type="Proteomes" id="UP000094463">
    <property type="component" value="Chromosome"/>
</dbReference>
<keyword evidence="6 8" id="KW-0472">Membrane</keyword>
<keyword evidence="5 8" id="KW-1133">Transmembrane helix</keyword>
<evidence type="ECO:0000313" key="11">
    <source>
        <dbReference type="Proteomes" id="UP000094463"/>
    </source>
</evidence>
<keyword evidence="2" id="KW-1003">Cell membrane</keyword>
<dbReference type="KEGG" id="bbev:BBEV_1911"/>
<dbReference type="STRING" id="632773.BBEV_1911"/>
<name>A0A1D7QW95_9BACI</name>
<dbReference type="RefSeq" id="WP_069365270.1">
    <property type="nucleotide sequence ID" value="NZ_CP012502.1"/>
</dbReference>
<dbReference type="InterPro" id="IPR013685">
    <property type="entry name" value="POTRA_FtsQ_type"/>
</dbReference>
<protein>
    <submittedName>
        <fullName evidence="10">Cell division protein FtsQ</fullName>
    </submittedName>
</protein>
<evidence type="ECO:0000259" key="9">
    <source>
        <dbReference type="PROSITE" id="PS51779"/>
    </source>
</evidence>
<evidence type="ECO:0000256" key="5">
    <source>
        <dbReference type="ARBA" id="ARBA00022989"/>
    </source>
</evidence>
<dbReference type="Pfam" id="PF08478">
    <property type="entry name" value="POTRA_1"/>
    <property type="match status" value="1"/>
</dbReference>
<gene>
    <name evidence="10" type="primary">divIB</name>
    <name evidence="10" type="ORF">BBEV_1911</name>
</gene>
<proteinExistence type="predicted"/>
<comment type="subcellular location">
    <subcellularLocation>
        <location evidence="1">Membrane</location>
    </subcellularLocation>
</comment>
<keyword evidence="11" id="KW-1185">Reference proteome</keyword>
<dbReference type="AlphaFoldDB" id="A0A1D7QW95"/>
<organism evidence="10 11">
    <name type="scientific">Salisediminibacterium beveridgei</name>
    <dbReference type="NCBI Taxonomy" id="632773"/>
    <lineage>
        <taxon>Bacteria</taxon>
        <taxon>Bacillati</taxon>
        <taxon>Bacillota</taxon>
        <taxon>Bacilli</taxon>
        <taxon>Bacillales</taxon>
        <taxon>Bacillaceae</taxon>
        <taxon>Salisediminibacterium</taxon>
    </lineage>
</organism>
<dbReference type="GO" id="GO:0051301">
    <property type="term" value="P:cell division"/>
    <property type="evidence" value="ECO:0007669"/>
    <property type="project" value="UniProtKB-KW"/>
</dbReference>
<evidence type="ECO:0000256" key="6">
    <source>
        <dbReference type="ARBA" id="ARBA00023136"/>
    </source>
</evidence>
<dbReference type="Gene3D" id="3.40.50.10960">
    <property type="match status" value="1"/>
</dbReference>
<keyword evidence="7" id="KW-0131">Cell cycle</keyword>
<sequence length="258" mass="30414">MKDRQNVKVDRYVPDFRERRRKQTRRRLITYLCILLILLSIIWYFQSELSYVGDVHIFGNERLAEVRIMEEADNFENVSMWSSFDETREAIVDHPVVSMVTIERQWPRSLQVKISEYETSGYIQSEETGDFKPLLENGMILEEEDFRTQNAQGPVIRQMSTHPRIGELAEELHQLDGTVTRRISEIVHEPEIDDEHLTLYMTDGFIVNTVITSFAEYMQPYPAVAVQLNPEEDGILHMRMTPYFESSDEEEEEIELEE</sequence>
<evidence type="ECO:0000256" key="3">
    <source>
        <dbReference type="ARBA" id="ARBA00022618"/>
    </source>
</evidence>
<evidence type="ECO:0000256" key="7">
    <source>
        <dbReference type="ARBA" id="ARBA00023306"/>
    </source>
</evidence>
<dbReference type="EMBL" id="CP012502">
    <property type="protein sequence ID" value="AOM83272.1"/>
    <property type="molecule type" value="Genomic_DNA"/>
</dbReference>
<evidence type="ECO:0000256" key="2">
    <source>
        <dbReference type="ARBA" id="ARBA00022475"/>
    </source>
</evidence>
<feature type="transmembrane region" description="Helical" evidence="8">
    <location>
        <begin position="28"/>
        <end position="45"/>
    </location>
</feature>
<dbReference type="GO" id="GO:0005886">
    <property type="term" value="C:plasma membrane"/>
    <property type="evidence" value="ECO:0007669"/>
    <property type="project" value="TreeGrafter"/>
</dbReference>
<dbReference type="PROSITE" id="PS51779">
    <property type="entry name" value="POTRA"/>
    <property type="match status" value="1"/>
</dbReference>
<dbReference type="InterPro" id="IPR050487">
    <property type="entry name" value="FtsQ_DivIB"/>
</dbReference>
<evidence type="ECO:0000256" key="1">
    <source>
        <dbReference type="ARBA" id="ARBA00004370"/>
    </source>
</evidence>
<reference evidence="10 11" key="1">
    <citation type="submission" date="2015-08" db="EMBL/GenBank/DDBJ databases">
        <title>The complete genome sequence of Bacillus beveridgei MLTeJB.</title>
        <authorList>
            <person name="Hanson T.E."/>
            <person name="Mesa C."/>
            <person name="Basesman S.M."/>
            <person name="Oremland R.S."/>
        </authorList>
    </citation>
    <scope>NUCLEOTIDE SEQUENCE [LARGE SCALE GENOMIC DNA]</scope>
    <source>
        <strain evidence="10 11">MLTeJB</strain>
    </source>
</reference>
<evidence type="ECO:0000256" key="8">
    <source>
        <dbReference type="SAM" id="Phobius"/>
    </source>
</evidence>
<evidence type="ECO:0000313" key="10">
    <source>
        <dbReference type="EMBL" id="AOM83272.1"/>
    </source>
</evidence>
<feature type="domain" description="POTRA" evidence="9">
    <location>
        <begin position="50"/>
        <end position="117"/>
    </location>
</feature>
<dbReference type="InterPro" id="IPR034746">
    <property type="entry name" value="POTRA"/>
</dbReference>
<dbReference type="Gene3D" id="3.10.20.310">
    <property type="entry name" value="membrane protein fhac"/>
    <property type="match status" value="1"/>
</dbReference>
<keyword evidence="3 10" id="KW-0132">Cell division</keyword>
<accession>A0A1D7QW95</accession>
<dbReference type="PANTHER" id="PTHR37820:SF1">
    <property type="entry name" value="CELL DIVISION PROTEIN FTSQ"/>
    <property type="match status" value="1"/>
</dbReference>
<dbReference type="PANTHER" id="PTHR37820">
    <property type="entry name" value="CELL DIVISION PROTEIN DIVIB"/>
    <property type="match status" value="1"/>
</dbReference>
<keyword evidence="4 8" id="KW-0812">Transmembrane</keyword>